<dbReference type="GO" id="GO:0006740">
    <property type="term" value="P:NADPH regeneration"/>
    <property type="evidence" value="ECO:0007669"/>
    <property type="project" value="TreeGrafter"/>
</dbReference>
<evidence type="ECO:0000256" key="12">
    <source>
        <dbReference type="ARBA" id="ARBA00048202"/>
    </source>
</evidence>
<dbReference type="EC" id="7.1.1.1" evidence="3"/>
<dbReference type="Proteomes" id="UP000233491">
    <property type="component" value="Unassembled WGS sequence"/>
</dbReference>
<keyword evidence="9 13" id="KW-1133">Transmembrane helix</keyword>
<evidence type="ECO:0000256" key="7">
    <source>
        <dbReference type="ARBA" id="ARBA00022857"/>
    </source>
</evidence>
<evidence type="ECO:0000256" key="5">
    <source>
        <dbReference type="ARBA" id="ARBA00022519"/>
    </source>
</evidence>
<proteinExistence type="predicted"/>
<evidence type="ECO:0000256" key="3">
    <source>
        <dbReference type="ARBA" id="ARBA00012943"/>
    </source>
</evidence>
<keyword evidence="8" id="KW-1278">Translocase</keyword>
<dbReference type="Pfam" id="PF12769">
    <property type="entry name" value="PNTB_4TM"/>
    <property type="match status" value="1"/>
</dbReference>
<reference evidence="15 16" key="1">
    <citation type="submission" date="2017-12" db="EMBL/GenBank/DDBJ databases">
        <title>Anaerobic carbon monoxide metabolism by Pleomorphomonas carboxyditropha sp. nov., a new mesophilic hydrogenogenic carboxidotroph.</title>
        <authorList>
            <person name="Esquivel-Elizondo S."/>
            <person name="Krajmalnik-Brown R."/>
        </authorList>
    </citation>
    <scope>NUCLEOTIDE SEQUENCE [LARGE SCALE GENOMIC DNA]</scope>
    <source>
        <strain evidence="15 16">R5-392</strain>
    </source>
</reference>
<keyword evidence="7" id="KW-0521">NADP</keyword>
<keyword evidence="6 13" id="KW-0812">Transmembrane</keyword>
<evidence type="ECO:0000256" key="10">
    <source>
        <dbReference type="ARBA" id="ARBA00023027"/>
    </source>
</evidence>
<dbReference type="GO" id="GO:0005886">
    <property type="term" value="C:plasma membrane"/>
    <property type="evidence" value="ECO:0007669"/>
    <property type="project" value="UniProtKB-SubCell"/>
</dbReference>
<protein>
    <recommendedName>
        <fullName evidence="3">proton-translocating NAD(P)(+) transhydrogenase</fullName>
        <ecNumber evidence="3">7.1.1.1</ecNumber>
    </recommendedName>
</protein>
<keyword evidence="10" id="KW-0520">NAD</keyword>
<evidence type="ECO:0000256" key="4">
    <source>
        <dbReference type="ARBA" id="ARBA00022475"/>
    </source>
</evidence>
<evidence type="ECO:0000259" key="14">
    <source>
        <dbReference type="Pfam" id="PF12769"/>
    </source>
</evidence>
<evidence type="ECO:0000313" key="16">
    <source>
        <dbReference type="Proteomes" id="UP000233491"/>
    </source>
</evidence>
<comment type="catalytic activity">
    <reaction evidence="12">
        <text>NAD(+) + NADPH + H(+)(in) = NADH + NADP(+) + H(+)(out)</text>
        <dbReference type="Rhea" id="RHEA:47992"/>
        <dbReference type="ChEBI" id="CHEBI:15378"/>
        <dbReference type="ChEBI" id="CHEBI:57540"/>
        <dbReference type="ChEBI" id="CHEBI:57783"/>
        <dbReference type="ChEBI" id="CHEBI:57945"/>
        <dbReference type="ChEBI" id="CHEBI:58349"/>
        <dbReference type="EC" id="7.1.1.1"/>
    </reaction>
</comment>
<accession>A0A1I4VTZ6</accession>
<comment type="subcellular location">
    <subcellularLocation>
        <location evidence="2">Cell inner membrane</location>
        <topology evidence="2">Multi-pass membrane protein</topology>
    </subcellularLocation>
</comment>
<keyword evidence="4" id="KW-1003">Cell membrane</keyword>
<dbReference type="InterPro" id="IPR024605">
    <property type="entry name" value="NADP_transhyd_a_C"/>
</dbReference>
<feature type="domain" description="NAD(P) transhydrogenase alpha subunit C-terminal" evidence="14">
    <location>
        <begin position="70"/>
        <end position="157"/>
    </location>
</feature>
<feature type="transmembrane region" description="Helical" evidence="13">
    <location>
        <begin position="128"/>
        <end position="148"/>
    </location>
</feature>
<comment type="function">
    <text evidence="1">The transhydrogenation between NADH and NADP is coupled to respiration and ATP hydrolysis and functions as a proton pump across the membrane.</text>
</comment>
<feature type="transmembrane region" description="Helical" evidence="13">
    <location>
        <begin position="66"/>
        <end position="88"/>
    </location>
</feature>
<dbReference type="RefSeq" id="WP_101289081.1">
    <property type="nucleotide sequence ID" value="NZ_FOUQ01000013.1"/>
</dbReference>
<keyword evidence="16" id="KW-1185">Reference proteome</keyword>
<sequence length="159" mass="15978">MSSTLTAEQALEQARLAARAAAEAARAAEAAANAAADAVASGQAGATADAAAAAAHALSGGVIDPFVFRLSIFVLAIFVGYFVVWSVTPALHTPLMAVTNAISSVIIVGALLAVGVEFLAPGTGVSRGFGFVAVVLASVNIFGGFLVTSRMLAMYKKKH</sequence>
<evidence type="ECO:0000256" key="8">
    <source>
        <dbReference type="ARBA" id="ARBA00022967"/>
    </source>
</evidence>
<name>A0A1I4VTZ6_9HYPH</name>
<dbReference type="GO" id="GO:0050661">
    <property type="term" value="F:NADP binding"/>
    <property type="evidence" value="ECO:0007669"/>
    <property type="project" value="TreeGrafter"/>
</dbReference>
<evidence type="ECO:0000256" key="2">
    <source>
        <dbReference type="ARBA" id="ARBA00004429"/>
    </source>
</evidence>
<evidence type="ECO:0000256" key="6">
    <source>
        <dbReference type="ARBA" id="ARBA00022692"/>
    </source>
</evidence>
<evidence type="ECO:0000313" key="15">
    <source>
        <dbReference type="EMBL" id="PKR89304.1"/>
    </source>
</evidence>
<keyword evidence="11 13" id="KW-0472">Membrane</keyword>
<dbReference type="AlphaFoldDB" id="A0A1I4VTZ6"/>
<evidence type="ECO:0000256" key="13">
    <source>
        <dbReference type="SAM" id="Phobius"/>
    </source>
</evidence>
<keyword evidence="5" id="KW-0997">Cell inner membrane</keyword>
<dbReference type="GO" id="GO:0008750">
    <property type="term" value="F:proton-translocating NAD(P)+ transhydrogenase activity"/>
    <property type="evidence" value="ECO:0007669"/>
    <property type="project" value="UniProtKB-EC"/>
</dbReference>
<dbReference type="OrthoDB" id="9810841at2"/>
<dbReference type="PANTHER" id="PTHR10160">
    <property type="entry name" value="NAD(P) TRANSHYDROGENASE"/>
    <property type="match status" value="1"/>
</dbReference>
<gene>
    <name evidence="15" type="ORF">CXZ10_10310</name>
</gene>
<comment type="caution">
    <text evidence="15">The sequence shown here is derived from an EMBL/GenBank/DDBJ whole genome shotgun (WGS) entry which is preliminary data.</text>
</comment>
<dbReference type="EMBL" id="PJNW01000006">
    <property type="protein sequence ID" value="PKR89304.1"/>
    <property type="molecule type" value="Genomic_DNA"/>
</dbReference>
<evidence type="ECO:0000256" key="9">
    <source>
        <dbReference type="ARBA" id="ARBA00022989"/>
    </source>
</evidence>
<evidence type="ECO:0000256" key="1">
    <source>
        <dbReference type="ARBA" id="ARBA00003943"/>
    </source>
</evidence>
<dbReference type="PANTHER" id="PTHR10160:SF19">
    <property type="entry name" value="PROTON-TRANSLOCATING NAD(P)(+) TRANSHYDROGENASE"/>
    <property type="match status" value="1"/>
</dbReference>
<organism evidence="15 16">
    <name type="scientific">Pleomorphomonas diazotrophica</name>
    <dbReference type="NCBI Taxonomy" id="1166257"/>
    <lineage>
        <taxon>Bacteria</taxon>
        <taxon>Pseudomonadati</taxon>
        <taxon>Pseudomonadota</taxon>
        <taxon>Alphaproteobacteria</taxon>
        <taxon>Hyphomicrobiales</taxon>
        <taxon>Pleomorphomonadaceae</taxon>
        <taxon>Pleomorphomonas</taxon>
    </lineage>
</organism>
<evidence type="ECO:0000256" key="11">
    <source>
        <dbReference type="ARBA" id="ARBA00023136"/>
    </source>
</evidence>
<feature type="transmembrane region" description="Helical" evidence="13">
    <location>
        <begin position="95"/>
        <end position="116"/>
    </location>
</feature>